<gene>
    <name evidence="1" type="ORF">EVA_10229</name>
</gene>
<evidence type="ECO:0000313" key="1">
    <source>
        <dbReference type="EMBL" id="EJX01666.1"/>
    </source>
</evidence>
<name>J9CNI0_9ZZZZ</name>
<dbReference type="AlphaFoldDB" id="J9CNI0"/>
<sequence>MFESSFSFYKPPNQKVMVRVLLNLHNSIVRLQSPFPKSRNRIAGVQCNFPNINPLAELNQWFYRN</sequence>
<protein>
    <submittedName>
        <fullName evidence="1">Uncharacterized protein</fullName>
    </submittedName>
</protein>
<dbReference type="EMBL" id="AMCI01002869">
    <property type="protein sequence ID" value="EJX01666.1"/>
    <property type="molecule type" value="Genomic_DNA"/>
</dbReference>
<accession>J9CNI0</accession>
<reference evidence="1" key="1">
    <citation type="journal article" date="2012" name="PLoS ONE">
        <title>Gene sets for utilization of primary and secondary nutrition supplies in the distal gut of endangered iberian lynx.</title>
        <authorList>
            <person name="Alcaide M."/>
            <person name="Messina E."/>
            <person name="Richter M."/>
            <person name="Bargiela R."/>
            <person name="Peplies J."/>
            <person name="Huws S.A."/>
            <person name="Newbold C.J."/>
            <person name="Golyshin P.N."/>
            <person name="Simon M.A."/>
            <person name="Lopez G."/>
            <person name="Yakimov M.M."/>
            <person name="Ferrer M."/>
        </authorList>
    </citation>
    <scope>NUCLEOTIDE SEQUENCE</scope>
</reference>
<proteinExistence type="predicted"/>
<comment type="caution">
    <text evidence="1">The sequence shown here is derived from an EMBL/GenBank/DDBJ whole genome shotgun (WGS) entry which is preliminary data.</text>
</comment>
<organism evidence="1">
    <name type="scientific">gut metagenome</name>
    <dbReference type="NCBI Taxonomy" id="749906"/>
    <lineage>
        <taxon>unclassified sequences</taxon>
        <taxon>metagenomes</taxon>
        <taxon>organismal metagenomes</taxon>
    </lineage>
</organism>